<organism evidence="1 2">
    <name type="scientific">Bacillus subtilis</name>
    <dbReference type="NCBI Taxonomy" id="1423"/>
    <lineage>
        <taxon>Bacteria</taxon>
        <taxon>Bacillati</taxon>
        <taxon>Bacillota</taxon>
        <taxon>Bacilli</taxon>
        <taxon>Bacillales</taxon>
        <taxon>Bacillaceae</taxon>
        <taxon>Bacillus</taxon>
    </lineage>
</organism>
<proteinExistence type="predicted"/>
<evidence type="ECO:0000313" key="1">
    <source>
        <dbReference type="EMBL" id="KZD92657.1"/>
    </source>
</evidence>
<dbReference type="Proteomes" id="UP000076442">
    <property type="component" value="Unassembled WGS sequence"/>
</dbReference>
<name>A0AAP1H8X8_BACIU</name>
<protein>
    <submittedName>
        <fullName evidence="1">Uncharacterized protein yqcC</fullName>
    </submittedName>
</protein>
<reference evidence="1 2" key="1">
    <citation type="submission" date="2015-09" db="EMBL/GenBank/DDBJ databases">
        <title>Spore heat resistance.</title>
        <authorList>
            <person name="Boekhorst J."/>
            <person name="Berendsen E.M."/>
            <person name="Wells-Bennik M.H."/>
            <person name="Kuipers O.P."/>
        </authorList>
    </citation>
    <scope>NUCLEOTIDE SEQUENCE [LARGE SCALE GENOMIC DNA]</scope>
    <source>
        <strain evidence="1 2">B4122</strain>
    </source>
</reference>
<dbReference type="AlphaFoldDB" id="A0AAP1H8X8"/>
<dbReference type="RefSeq" id="WP_029727047.1">
    <property type="nucleotide sequence ID" value="NZ_CP068982.1"/>
</dbReference>
<dbReference type="SUPFAM" id="SSF49842">
    <property type="entry name" value="TNF-like"/>
    <property type="match status" value="1"/>
</dbReference>
<evidence type="ECO:0000313" key="2">
    <source>
        <dbReference type="Proteomes" id="UP000076442"/>
    </source>
</evidence>
<sequence>MAYEEKTDWLPDDPINEDDVNRWEKGIKDAHTDLAAHKNDMNNPHNTTKAQIGLGNVDNVQQAAKKDFDKHEQDQVRHVTEEEREKWNGGQLSKITKDDGSVFINIDNGQDFNKAAAEQRKSFTFHTENTGVNTPPQSTKGIYLYFSENDGEAIAMTNDGGIWRKTLTSGVWSEWVSFETEAGSKSKSEQAEENAKNYIDKHIGNSNIHITNDERVKWNGAQLKKLTKDNGRRTRVPDGTDILSLSTGFYYALGKNIVNNPVEGDNAWYNYDVIEGESSRKTIVAYQSYEVTIWIGMVHTDGEFRGWKRLITSEELKSENINKIADESLYQDAAYSGNNYPIGITTVSILQGSTGYPYEFGEVLNIKSSVYRFAQFFFYAGNAGQKKIFIRHWYDSTGWTEFITIPSSDELETVLNTAKLYTDSHANNTEIHVTQNDKTKWNNSQIFKLTQDDGTLGKFYNEDLNNIIKTGFYYIYSSTTELNAPINRNGYLLVYNVGTYPYQEFTTYSGETASIPDNRRKFIRNKKQDSEEWTPWMEIENSQGAQAKADKALADAKTYVDTNYTNQKLTKLSGSDAITDARTGGDEYPQGLTLIDIGQGNNTGYPLRYGFVKNEKHSDFRFVQYFYGTGNESGSYIDSTGTWIRHWWSGSGWTAWHKISGFAHANIGTTGIQYLDKKAHTKIQFNRKRKDSHNAFDTKNSRFVAPNDGMFLVGVGLYMINTPAYINFHLKLYLNGSLYKPIDHLRGDFNDKESEMNLDLNGTVTVPMNKGDYIEIYCYCNYSGDDRRGVSDYNEAYNYIDIQELGGLNYPTV</sequence>
<gene>
    <name evidence="1" type="ORF">B4122_1564</name>
</gene>
<dbReference type="Gene3D" id="2.60.120.40">
    <property type="match status" value="1"/>
</dbReference>
<accession>A0AAP1H8X8</accession>
<dbReference type="CDD" id="cd19958">
    <property type="entry name" value="pyocin_knob"/>
    <property type="match status" value="1"/>
</dbReference>
<comment type="caution">
    <text evidence="1">The sequence shown here is derived from an EMBL/GenBank/DDBJ whole genome shotgun (WGS) entry which is preliminary data.</text>
</comment>
<dbReference type="InterPro" id="IPR008983">
    <property type="entry name" value="Tumour_necrosis_fac-like_dom"/>
</dbReference>
<dbReference type="EMBL" id="LJZV01000009">
    <property type="protein sequence ID" value="KZD92657.1"/>
    <property type="molecule type" value="Genomic_DNA"/>
</dbReference>